<dbReference type="InterPro" id="IPR000276">
    <property type="entry name" value="GPCR_Rhodpsn"/>
</dbReference>
<dbReference type="SUPFAM" id="SSF81321">
    <property type="entry name" value="Family A G protein-coupled receptor-like"/>
    <property type="match status" value="1"/>
</dbReference>
<evidence type="ECO:0000256" key="9">
    <source>
        <dbReference type="RuleBase" id="RU000688"/>
    </source>
</evidence>
<evidence type="ECO:0000256" key="7">
    <source>
        <dbReference type="ARBA" id="ARBA00023170"/>
    </source>
</evidence>
<dbReference type="Proteomes" id="UP001163046">
    <property type="component" value="Unassembled WGS sequence"/>
</dbReference>
<reference evidence="12" key="1">
    <citation type="submission" date="2023-01" db="EMBL/GenBank/DDBJ databases">
        <title>Genome assembly of the deep-sea coral Lophelia pertusa.</title>
        <authorList>
            <person name="Herrera S."/>
            <person name="Cordes E."/>
        </authorList>
    </citation>
    <scope>NUCLEOTIDE SEQUENCE</scope>
    <source>
        <strain evidence="12">USNM1676648</strain>
        <tissue evidence="12">Polyp</tissue>
    </source>
</reference>
<sequence length="153" mass="17407">MHSTVTYIVLSTNSVSMSATKTDEGKEAYWYWTFVSIFALVTVCGNALVMYLIATRPRLHITPNWFILSLSIADFSVGLIVAPSYIVYTFWVDTNFAILAIFYNLLLYASVGNLCVMTFDRYIAITRPLRYVALMQNSMEAKSPYNYFRGPDS</sequence>
<dbReference type="GO" id="GO:0004930">
    <property type="term" value="F:G protein-coupled receptor activity"/>
    <property type="evidence" value="ECO:0007669"/>
    <property type="project" value="UniProtKB-KW"/>
</dbReference>
<feature type="transmembrane region" description="Helical" evidence="10">
    <location>
        <begin position="65"/>
        <end position="91"/>
    </location>
</feature>
<keyword evidence="8 9" id="KW-0807">Transducer</keyword>
<evidence type="ECO:0000256" key="5">
    <source>
        <dbReference type="ARBA" id="ARBA00023040"/>
    </source>
</evidence>
<gene>
    <name evidence="12" type="ORF">OS493_017119</name>
</gene>
<evidence type="ECO:0000313" key="12">
    <source>
        <dbReference type="EMBL" id="KAJ7333577.1"/>
    </source>
</evidence>
<keyword evidence="2" id="KW-1003">Cell membrane</keyword>
<dbReference type="EMBL" id="MU827786">
    <property type="protein sequence ID" value="KAJ7333577.1"/>
    <property type="molecule type" value="Genomic_DNA"/>
</dbReference>
<comment type="similarity">
    <text evidence="9">Belongs to the G-protein coupled receptor 1 family.</text>
</comment>
<dbReference type="PROSITE" id="PS50262">
    <property type="entry name" value="G_PROTEIN_RECEP_F1_2"/>
    <property type="match status" value="1"/>
</dbReference>
<evidence type="ECO:0000259" key="11">
    <source>
        <dbReference type="PROSITE" id="PS50262"/>
    </source>
</evidence>
<dbReference type="PANTHER" id="PTHR24249">
    <property type="entry name" value="HISTAMINE RECEPTOR-RELATED G-PROTEIN COUPLED RECEPTOR"/>
    <property type="match status" value="1"/>
</dbReference>
<keyword evidence="13" id="KW-1185">Reference proteome</keyword>
<dbReference type="Pfam" id="PF00001">
    <property type="entry name" value="7tm_1"/>
    <property type="match status" value="1"/>
</dbReference>
<dbReference type="AlphaFoldDB" id="A0A9W9YFQ1"/>
<dbReference type="PROSITE" id="PS00237">
    <property type="entry name" value="G_PROTEIN_RECEP_F1_1"/>
    <property type="match status" value="1"/>
</dbReference>
<dbReference type="InterPro" id="IPR017452">
    <property type="entry name" value="GPCR_Rhodpsn_7TM"/>
</dbReference>
<evidence type="ECO:0000256" key="10">
    <source>
        <dbReference type="SAM" id="Phobius"/>
    </source>
</evidence>
<keyword evidence="3 9" id="KW-0812">Transmembrane</keyword>
<evidence type="ECO:0000313" key="13">
    <source>
        <dbReference type="Proteomes" id="UP001163046"/>
    </source>
</evidence>
<keyword evidence="6 10" id="KW-0472">Membrane</keyword>
<keyword evidence="5 9" id="KW-0297">G-protein coupled receptor</keyword>
<feature type="transmembrane region" description="Helical" evidence="10">
    <location>
        <begin position="97"/>
        <end position="119"/>
    </location>
</feature>
<feature type="transmembrane region" description="Helical" evidence="10">
    <location>
        <begin position="29"/>
        <end position="53"/>
    </location>
</feature>
<comment type="caution">
    <text evidence="12">The sequence shown here is derived from an EMBL/GenBank/DDBJ whole genome shotgun (WGS) entry which is preliminary data.</text>
</comment>
<evidence type="ECO:0000256" key="6">
    <source>
        <dbReference type="ARBA" id="ARBA00023136"/>
    </source>
</evidence>
<accession>A0A9W9YFQ1</accession>
<evidence type="ECO:0000256" key="1">
    <source>
        <dbReference type="ARBA" id="ARBA00004651"/>
    </source>
</evidence>
<dbReference type="PRINTS" id="PR00237">
    <property type="entry name" value="GPCRRHODOPSN"/>
</dbReference>
<dbReference type="GO" id="GO:0005886">
    <property type="term" value="C:plasma membrane"/>
    <property type="evidence" value="ECO:0007669"/>
    <property type="project" value="UniProtKB-SubCell"/>
</dbReference>
<dbReference type="InterPro" id="IPR050569">
    <property type="entry name" value="TAAR"/>
</dbReference>
<evidence type="ECO:0000256" key="2">
    <source>
        <dbReference type="ARBA" id="ARBA00022475"/>
    </source>
</evidence>
<evidence type="ECO:0000256" key="8">
    <source>
        <dbReference type="ARBA" id="ARBA00023224"/>
    </source>
</evidence>
<proteinExistence type="inferred from homology"/>
<dbReference type="Gene3D" id="1.20.1070.10">
    <property type="entry name" value="Rhodopsin 7-helix transmembrane proteins"/>
    <property type="match status" value="1"/>
</dbReference>
<organism evidence="12 13">
    <name type="scientific">Desmophyllum pertusum</name>
    <dbReference type="NCBI Taxonomy" id="174260"/>
    <lineage>
        <taxon>Eukaryota</taxon>
        <taxon>Metazoa</taxon>
        <taxon>Cnidaria</taxon>
        <taxon>Anthozoa</taxon>
        <taxon>Hexacorallia</taxon>
        <taxon>Scleractinia</taxon>
        <taxon>Caryophylliina</taxon>
        <taxon>Caryophylliidae</taxon>
        <taxon>Desmophyllum</taxon>
    </lineage>
</organism>
<feature type="domain" description="G-protein coupled receptors family 1 profile" evidence="11">
    <location>
        <begin position="45"/>
        <end position="153"/>
    </location>
</feature>
<dbReference type="OrthoDB" id="10042731at2759"/>
<name>A0A9W9YFQ1_9CNID</name>
<protein>
    <recommendedName>
        <fullName evidence="11">G-protein coupled receptors family 1 profile domain-containing protein</fullName>
    </recommendedName>
</protein>
<dbReference type="PANTHER" id="PTHR24249:SF372">
    <property type="entry name" value="G-PROTEIN COUPLED RECEPTORS FAMILY 1 PROFILE DOMAIN-CONTAINING PROTEIN"/>
    <property type="match status" value="1"/>
</dbReference>
<evidence type="ECO:0000256" key="4">
    <source>
        <dbReference type="ARBA" id="ARBA00022989"/>
    </source>
</evidence>
<evidence type="ECO:0000256" key="3">
    <source>
        <dbReference type="ARBA" id="ARBA00022692"/>
    </source>
</evidence>
<keyword evidence="4 10" id="KW-1133">Transmembrane helix</keyword>
<keyword evidence="7 9" id="KW-0675">Receptor</keyword>
<comment type="subcellular location">
    <subcellularLocation>
        <location evidence="1">Cell membrane</location>
        <topology evidence="1">Multi-pass membrane protein</topology>
    </subcellularLocation>
</comment>